<organism evidence="2">
    <name type="scientific">bioreactor metagenome</name>
    <dbReference type="NCBI Taxonomy" id="1076179"/>
    <lineage>
        <taxon>unclassified sequences</taxon>
        <taxon>metagenomes</taxon>
        <taxon>ecological metagenomes</taxon>
    </lineage>
</organism>
<keyword evidence="1" id="KW-1133">Transmembrane helix</keyword>
<sequence>MHFTYFTASRFQVSLIRCIKQGYIVIQHIDVFLLKHLTVLAKHFIAILIILAIFCYLVNEE</sequence>
<protein>
    <submittedName>
        <fullName evidence="2">Uncharacterized protein</fullName>
    </submittedName>
</protein>
<reference evidence="2" key="1">
    <citation type="submission" date="2019-08" db="EMBL/GenBank/DDBJ databases">
        <authorList>
            <person name="Kucharzyk K."/>
            <person name="Murdoch R.W."/>
            <person name="Higgins S."/>
            <person name="Loffler F."/>
        </authorList>
    </citation>
    <scope>NUCLEOTIDE SEQUENCE</scope>
</reference>
<evidence type="ECO:0000256" key="1">
    <source>
        <dbReference type="SAM" id="Phobius"/>
    </source>
</evidence>
<gene>
    <name evidence="2" type="ORF">SDC9_195663</name>
</gene>
<evidence type="ECO:0000313" key="2">
    <source>
        <dbReference type="EMBL" id="MPN48059.1"/>
    </source>
</evidence>
<name>A0A645IC73_9ZZZZ</name>
<keyword evidence="1" id="KW-0812">Transmembrane</keyword>
<keyword evidence="1" id="KW-0472">Membrane</keyword>
<comment type="caution">
    <text evidence="2">The sequence shown here is derived from an EMBL/GenBank/DDBJ whole genome shotgun (WGS) entry which is preliminary data.</text>
</comment>
<accession>A0A645IC73</accession>
<proteinExistence type="predicted"/>
<feature type="transmembrane region" description="Helical" evidence="1">
    <location>
        <begin position="40"/>
        <end position="58"/>
    </location>
</feature>
<dbReference type="AlphaFoldDB" id="A0A645IC73"/>
<dbReference type="EMBL" id="VSSQ01110026">
    <property type="protein sequence ID" value="MPN48059.1"/>
    <property type="molecule type" value="Genomic_DNA"/>
</dbReference>